<accession>A0A561TU04</accession>
<organism evidence="1 2">
    <name type="scientific">Streptomyces brevispora</name>
    <dbReference type="NCBI Taxonomy" id="887462"/>
    <lineage>
        <taxon>Bacteria</taxon>
        <taxon>Bacillati</taxon>
        <taxon>Actinomycetota</taxon>
        <taxon>Actinomycetes</taxon>
        <taxon>Kitasatosporales</taxon>
        <taxon>Streptomycetaceae</taxon>
        <taxon>Streptomyces</taxon>
    </lineage>
</organism>
<evidence type="ECO:0000313" key="2">
    <source>
        <dbReference type="Proteomes" id="UP000318186"/>
    </source>
</evidence>
<protein>
    <recommendedName>
        <fullName evidence="3">Pirin</fullName>
    </recommendedName>
</protein>
<dbReference type="Proteomes" id="UP000318186">
    <property type="component" value="Unassembled WGS sequence"/>
</dbReference>
<dbReference type="AlphaFoldDB" id="A0A561TU04"/>
<dbReference type="EMBL" id="VIWW01000003">
    <property type="protein sequence ID" value="TWF90590.1"/>
    <property type="molecule type" value="Genomic_DNA"/>
</dbReference>
<name>A0A561TU04_9ACTN</name>
<comment type="caution">
    <text evidence="1">The sequence shown here is derived from an EMBL/GenBank/DDBJ whole genome shotgun (WGS) entry which is preliminary data.</text>
</comment>
<reference evidence="1 2" key="1">
    <citation type="submission" date="2019-06" db="EMBL/GenBank/DDBJ databases">
        <title>Sequencing the genomes of 1000 actinobacteria strains.</title>
        <authorList>
            <person name="Klenk H.-P."/>
        </authorList>
    </citation>
    <scope>NUCLEOTIDE SEQUENCE [LARGE SCALE GENOMIC DNA]</scope>
    <source>
        <strain evidence="1 2">DSM 42059</strain>
    </source>
</reference>
<gene>
    <name evidence="1" type="ORF">FHX80_135</name>
</gene>
<proteinExistence type="predicted"/>
<evidence type="ECO:0000313" key="1">
    <source>
        <dbReference type="EMBL" id="TWF90590.1"/>
    </source>
</evidence>
<evidence type="ECO:0008006" key="3">
    <source>
        <dbReference type="Google" id="ProtNLM"/>
    </source>
</evidence>
<sequence length="54" mass="6190">MWWNFIGRSHEEIEEARQAWAEGSRFGEVHGYDGDRLSAPALPPVALKPRGRVR</sequence>